<organism evidence="2 3">
    <name type="scientific">Drouetiella hepatica Uher 2000/2452</name>
    <dbReference type="NCBI Taxonomy" id="904376"/>
    <lineage>
        <taxon>Bacteria</taxon>
        <taxon>Bacillati</taxon>
        <taxon>Cyanobacteriota</taxon>
        <taxon>Cyanophyceae</taxon>
        <taxon>Oculatellales</taxon>
        <taxon>Oculatellaceae</taxon>
        <taxon>Drouetiella</taxon>
    </lineage>
</organism>
<reference evidence="2" key="2">
    <citation type="journal article" date="2022" name="Microbiol. Resour. Announc.">
        <title>Metagenome Sequencing to Explore Phylogenomics of Terrestrial Cyanobacteria.</title>
        <authorList>
            <person name="Ward R.D."/>
            <person name="Stajich J.E."/>
            <person name="Johansen J.R."/>
            <person name="Huntemann M."/>
            <person name="Clum A."/>
            <person name="Foster B."/>
            <person name="Foster B."/>
            <person name="Roux S."/>
            <person name="Palaniappan K."/>
            <person name="Varghese N."/>
            <person name="Mukherjee S."/>
            <person name="Reddy T.B.K."/>
            <person name="Daum C."/>
            <person name="Copeland A."/>
            <person name="Chen I.A."/>
            <person name="Ivanova N.N."/>
            <person name="Kyrpides N.C."/>
            <person name="Shapiro N."/>
            <person name="Eloe-Fadrosh E.A."/>
            <person name="Pietrasiak N."/>
        </authorList>
    </citation>
    <scope>NUCLEOTIDE SEQUENCE</scope>
    <source>
        <strain evidence="2">UHER 2000/2452</strain>
    </source>
</reference>
<name>A0A951QG61_9CYAN</name>
<dbReference type="EMBL" id="JAHHHD010000077">
    <property type="protein sequence ID" value="MBW4662462.1"/>
    <property type="molecule type" value="Genomic_DNA"/>
</dbReference>
<protein>
    <submittedName>
        <fullName evidence="2">Uncharacterized protein</fullName>
    </submittedName>
</protein>
<proteinExistence type="predicted"/>
<comment type="caution">
    <text evidence="2">The sequence shown here is derived from an EMBL/GenBank/DDBJ whole genome shotgun (WGS) entry which is preliminary data.</text>
</comment>
<dbReference type="AlphaFoldDB" id="A0A951QG61"/>
<reference evidence="2" key="1">
    <citation type="submission" date="2021-05" db="EMBL/GenBank/DDBJ databases">
        <authorList>
            <person name="Pietrasiak N."/>
            <person name="Ward R."/>
            <person name="Stajich J.E."/>
            <person name="Kurbessoian T."/>
        </authorList>
    </citation>
    <scope>NUCLEOTIDE SEQUENCE</scope>
    <source>
        <strain evidence="2">UHER 2000/2452</strain>
    </source>
</reference>
<gene>
    <name evidence="2" type="ORF">KME15_27765</name>
</gene>
<sequence>MGGIKKDALALYLSSLGLAFKSARVITQEIETRDYDRLMRAATEPLRIENTRLSYDLGSQRSENAALKEADRLLWQRADEAEKVAARIRNEYKALENKLSKAIHATGQALKQVEAKEAELKELDLYNERMSVQLDTHRSVTDQKVNIQREETRKLEQNLKDAQKSFREKLEKAHADVDEARDALATSEAQVAVLRDEIARLHRAKTLAEGVDTNDFANRVVEWFGKAKFLVDAESANVSGSDWVLVFRLRNQKDSFRIREYAQQMKIDFSLSSLPTLKVDGDKLRITIHRGEIENEAKYLRVDPTWLQEALVFEKSGETVTHHARFSGSTETGKSTLVCNAVGVLIIRIPLVEIELADPLIAGQSEWKTLKPKYKGEDSCVAGFIRFYEEFKRLDRGEEKSNRSKVFIMDEFDRMMQNHPELLPMVLDLWKSGRHQKRYLWVLGQSALVGKFSLNMEDVQNVIGFYLGATVERGLTDANDDPSYSSKLRQEWHHAKARELRYLCLCRPMTVTGRPFLAVMPKPDTFALGKAQEALRSYDEGKEEVQLENRLVEFDLDSAKQNLERLVSPSQETQKDLTLGLTSKEKVKVEKLLREGLSASKVVKEVWGISPSRNEPYPTRKAQVECIKKTL</sequence>
<evidence type="ECO:0000256" key="1">
    <source>
        <dbReference type="SAM" id="Coils"/>
    </source>
</evidence>
<dbReference type="Proteomes" id="UP000757435">
    <property type="component" value="Unassembled WGS sequence"/>
</dbReference>
<evidence type="ECO:0000313" key="3">
    <source>
        <dbReference type="Proteomes" id="UP000757435"/>
    </source>
</evidence>
<feature type="coiled-coil region" evidence="1">
    <location>
        <begin position="145"/>
        <end position="204"/>
    </location>
</feature>
<keyword evidence="1" id="KW-0175">Coiled coil</keyword>
<evidence type="ECO:0000313" key="2">
    <source>
        <dbReference type="EMBL" id="MBW4662462.1"/>
    </source>
</evidence>
<accession>A0A951QG61</accession>
<feature type="coiled-coil region" evidence="1">
    <location>
        <begin position="78"/>
        <end position="105"/>
    </location>
</feature>